<dbReference type="InterPro" id="IPR024419">
    <property type="entry name" value="YvrJ"/>
</dbReference>
<dbReference type="AlphaFoldDB" id="A0AAU7VN91"/>
<sequence length="49" mass="5648">MELDTNNMVNIIGNFGFPIMITLYLLMRFEKKLDALTEAIVSLQKNSKQ</sequence>
<organism evidence="2">
    <name type="scientific">Proteinivorax tanatarense</name>
    <dbReference type="NCBI Taxonomy" id="1260629"/>
    <lineage>
        <taxon>Bacteria</taxon>
        <taxon>Bacillati</taxon>
        <taxon>Bacillota</taxon>
        <taxon>Clostridia</taxon>
        <taxon>Eubacteriales</taxon>
        <taxon>Proteinivoracaceae</taxon>
        <taxon>Proteinivorax</taxon>
    </lineage>
</organism>
<evidence type="ECO:0000313" key="2">
    <source>
        <dbReference type="EMBL" id="XBX75510.1"/>
    </source>
</evidence>
<dbReference type="RefSeq" id="WP_350344254.1">
    <property type="nucleotide sequence ID" value="NZ_CP158367.1"/>
</dbReference>
<keyword evidence="1" id="KW-1133">Transmembrane helix</keyword>
<reference evidence="2" key="1">
    <citation type="journal article" date="2013" name="Extremophiles">
        <title>Proteinivorax tanatarense gen. nov., sp. nov., an anaerobic, haloalkaliphilic, proteolytic bacterium isolated from a decaying algal bloom, and proposal of Proteinivoraceae fam. nov.</title>
        <authorList>
            <person name="Kevbrin V."/>
            <person name="Boltyanskaya Y."/>
            <person name="Zhilina T."/>
            <person name="Kolganova T."/>
            <person name="Lavrentjeva E."/>
            <person name="Kuznetsov B."/>
        </authorList>
    </citation>
    <scope>NUCLEOTIDE SEQUENCE</scope>
    <source>
        <strain evidence="2">Z-910T</strain>
    </source>
</reference>
<evidence type="ECO:0000256" key="1">
    <source>
        <dbReference type="SAM" id="Phobius"/>
    </source>
</evidence>
<gene>
    <name evidence="2" type="ORF">PRVXT_000646</name>
</gene>
<keyword evidence="1" id="KW-0812">Transmembrane</keyword>
<accession>A0AAU7VN91</accession>
<name>A0AAU7VN91_9FIRM</name>
<keyword evidence="1" id="KW-0472">Membrane</keyword>
<feature type="transmembrane region" description="Helical" evidence="1">
    <location>
        <begin position="6"/>
        <end position="26"/>
    </location>
</feature>
<dbReference type="EMBL" id="CP158367">
    <property type="protein sequence ID" value="XBX75510.1"/>
    <property type="molecule type" value="Genomic_DNA"/>
</dbReference>
<dbReference type="Pfam" id="PF12841">
    <property type="entry name" value="YvrJ"/>
    <property type="match status" value="1"/>
</dbReference>
<proteinExistence type="predicted"/>
<reference evidence="2" key="2">
    <citation type="submission" date="2024-06" db="EMBL/GenBank/DDBJ databases">
        <authorList>
            <person name="Petrova K.O."/>
            <person name="Toshchakov S.V."/>
            <person name="Boltjanskaja Y.V."/>
            <person name="Kevbrin V."/>
        </authorList>
    </citation>
    <scope>NUCLEOTIDE SEQUENCE</scope>
    <source>
        <strain evidence="2">Z-910T</strain>
    </source>
</reference>
<protein>
    <submittedName>
        <fullName evidence="2">YvrJ family protein</fullName>
    </submittedName>
</protein>